<evidence type="ECO:0000313" key="2">
    <source>
        <dbReference type="EMBL" id="KHL04593.1"/>
    </source>
</evidence>
<dbReference type="Gene3D" id="1.10.10.2830">
    <property type="match status" value="1"/>
</dbReference>
<dbReference type="Pfam" id="PF02195">
    <property type="entry name" value="ParB_N"/>
    <property type="match status" value="1"/>
</dbReference>
<proteinExistence type="predicted"/>
<dbReference type="RefSeq" id="WP_043120508.1">
    <property type="nucleotide sequence ID" value="NZ_JTDL01000072.1"/>
</dbReference>
<keyword evidence="3" id="KW-1185">Reference proteome</keyword>
<reference evidence="2 3" key="1">
    <citation type="submission" date="2014-09" db="EMBL/GenBank/DDBJ databases">
        <title>Genome sequence of Sinomonas sp. MUSC 117.</title>
        <authorList>
            <person name="Lee L.-H."/>
        </authorList>
    </citation>
    <scope>NUCLEOTIDE SEQUENCE [LARGE SCALE GENOMIC DNA]</scope>
    <source>
        <strain evidence="2 3">MUSC 117</strain>
    </source>
</reference>
<dbReference type="SMART" id="SM00470">
    <property type="entry name" value="ParB"/>
    <property type="match status" value="1"/>
</dbReference>
<dbReference type="InterPro" id="IPR050336">
    <property type="entry name" value="Chromosome_partition/occlusion"/>
</dbReference>
<dbReference type="Proteomes" id="UP000030982">
    <property type="component" value="Unassembled WGS sequence"/>
</dbReference>
<dbReference type="GO" id="GO:0007059">
    <property type="term" value="P:chromosome segregation"/>
    <property type="evidence" value="ECO:0007669"/>
    <property type="project" value="TreeGrafter"/>
</dbReference>
<dbReference type="GO" id="GO:0005694">
    <property type="term" value="C:chromosome"/>
    <property type="evidence" value="ECO:0007669"/>
    <property type="project" value="TreeGrafter"/>
</dbReference>
<dbReference type="OrthoDB" id="3846919at2"/>
<protein>
    <recommendedName>
        <fullName evidence="1">ParB-like N-terminal domain-containing protein</fullName>
    </recommendedName>
</protein>
<feature type="domain" description="ParB-like N-terminal" evidence="1">
    <location>
        <begin position="6"/>
        <end position="94"/>
    </location>
</feature>
<dbReference type="InterPro" id="IPR003115">
    <property type="entry name" value="ParB_N"/>
</dbReference>
<dbReference type="PANTHER" id="PTHR33375">
    <property type="entry name" value="CHROMOSOME-PARTITIONING PROTEIN PARB-RELATED"/>
    <property type="match status" value="1"/>
</dbReference>
<dbReference type="InterPro" id="IPR036086">
    <property type="entry name" value="ParB/Sulfiredoxin_sf"/>
</dbReference>
<dbReference type="Gene3D" id="3.90.1530.30">
    <property type="match status" value="1"/>
</dbReference>
<organism evidence="2 3">
    <name type="scientific">Sinomonas humi</name>
    <dbReference type="NCBI Taxonomy" id="1338436"/>
    <lineage>
        <taxon>Bacteria</taxon>
        <taxon>Bacillati</taxon>
        <taxon>Actinomycetota</taxon>
        <taxon>Actinomycetes</taxon>
        <taxon>Micrococcales</taxon>
        <taxon>Micrococcaceae</taxon>
        <taxon>Sinomonas</taxon>
    </lineage>
</organism>
<comment type="caution">
    <text evidence="2">The sequence shown here is derived from an EMBL/GenBank/DDBJ whole genome shotgun (WGS) entry which is preliminary data.</text>
</comment>
<dbReference type="SUPFAM" id="SSF110849">
    <property type="entry name" value="ParB/Sulfiredoxin"/>
    <property type="match status" value="1"/>
</dbReference>
<dbReference type="PANTHER" id="PTHR33375:SF1">
    <property type="entry name" value="CHROMOSOME-PARTITIONING PROTEIN PARB-RELATED"/>
    <property type="match status" value="1"/>
</dbReference>
<dbReference type="SUPFAM" id="SSF109709">
    <property type="entry name" value="KorB DNA-binding domain-like"/>
    <property type="match status" value="1"/>
</dbReference>
<dbReference type="AlphaFoldDB" id="A0A0B2ARX9"/>
<gene>
    <name evidence="2" type="ORF">LK10_04495</name>
</gene>
<evidence type="ECO:0000313" key="3">
    <source>
        <dbReference type="Proteomes" id="UP000030982"/>
    </source>
</evidence>
<dbReference type="EMBL" id="JTDL01000072">
    <property type="protein sequence ID" value="KHL04593.1"/>
    <property type="molecule type" value="Genomic_DNA"/>
</dbReference>
<sequence length="443" mass="48208">MSHTLELVAPVSLLVDTNVRTQADLTPAFVANIKANGVLTPITAHRDAEGALRVLYGQRRTLAAVEAGLPAMPVYVVDSPEEADRLARQVAENDQRAALTDGDRAEAIHQMALLGVPASQIAKKTGAAKGTVEQAIKARRNETATAALGAGRTLDQALVLAEFEGDAEATAELESVIADGPEQLEHVAQRLRNDRAIAARLAEARTEAEAQGLTVVEHIGYYEDAEAVRLYLLTDAEGNQPTEEQANAVALYLYDTDGEISRQYGMANWAEHGYTLRRSDAHRSGGPMTEEQKAERKTLIANNKAMDAAQTVRRDHVRTLLSRKTAPKGWQRFLALAHTRHHSVLRDRPADLAAELAGAAKENDYLGTALAEHVAEHPARPEVALLALAFAGLEEHVDRQAWRRPDAAQRFYLSQLAEWGYTLSDVEKIISADPEAAEEPEAQ</sequence>
<evidence type="ECO:0000259" key="1">
    <source>
        <dbReference type="SMART" id="SM00470"/>
    </source>
</evidence>
<name>A0A0B2ARX9_9MICC</name>
<dbReference type="STRING" id="1338436.LK10_04495"/>
<accession>A0A0B2ARX9</accession>